<dbReference type="AlphaFoldDB" id="A0A166NG78"/>
<dbReference type="Proteomes" id="UP000242877">
    <property type="component" value="Unassembled WGS sequence"/>
</dbReference>
<dbReference type="GO" id="GO:0032259">
    <property type="term" value="P:methylation"/>
    <property type="evidence" value="ECO:0007669"/>
    <property type="project" value="UniProtKB-KW"/>
</dbReference>
<dbReference type="GO" id="GO:0005737">
    <property type="term" value="C:cytoplasm"/>
    <property type="evidence" value="ECO:0007669"/>
    <property type="project" value="UniProtKB-SubCell"/>
</dbReference>
<evidence type="ECO:0000256" key="1">
    <source>
        <dbReference type="ARBA" id="ARBA00004123"/>
    </source>
</evidence>
<keyword evidence="6" id="KW-0808">Transferase</keyword>
<dbReference type="PANTHER" id="PTHR14614:SF39">
    <property type="entry name" value="HISTIDINE PROTEIN METHYLTRANSFERASE 1 HOMOLOG"/>
    <property type="match status" value="1"/>
</dbReference>
<dbReference type="InterPro" id="IPR029063">
    <property type="entry name" value="SAM-dependent_MTases_sf"/>
</dbReference>
<reference evidence="11 12" key="1">
    <citation type="journal article" date="2016" name="Genome Biol. Evol.">
        <title>Divergent and convergent evolution of fungal pathogenicity.</title>
        <authorList>
            <person name="Shang Y."/>
            <person name="Xiao G."/>
            <person name="Zheng P."/>
            <person name="Cen K."/>
            <person name="Zhan S."/>
            <person name="Wang C."/>
        </authorList>
    </citation>
    <scope>NUCLEOTIDE SEQUENCE [LARGE SCALE GENOMIC DNA]</scope>
    <source>
        <strain evidence="11 12">ARSEF 7405</strain>
    </source>
</reference>
<dbReference type="PANTHER" id="PTHR14614">
    <property type="entry name" value="HEPATOCELLULAR CARCINOMA-ASSOCIATED ANTIGEN"/>
    <property type="match status" value="1"/>
</dbReference>
<evidence type="ECO:0000256" key="5">
    <source>
        <dbReference type="ARBA" id="ARBA00022603"/>
    </source>
</evidence>
<dbReference type="EMBL" id="AZGZ01000019">
    <property type="protein sequence ID" value="KZZ89820.1"/>
    <property type="molecule type" value="Genomic_DNA"/>
</dbReference>
<evidence type="ECO:0000256" key="6">
    <source>
        <dbReference type="ARBA" id="ARBA00022679"/>
    </source>
</evidence>
<keyword evidence="7" id="KW-0949">S-adenosyl-L-methionine</keyword>
<evidence type="ECO:0000256" key="8">
    <source>
        <dbReference type="ARBA" id="ARBA00023242"/>
    </source>
</evidence>
<evidence type="ECO:0000313" key="11">
    <source>
        <dbReference type="EMBL" id="KZZ89820.1"/>
    </source>
</evidence>
<keyword evidence="12" id="KW-1185">Reference proteome</keyword>
<dbReference type="GO" id="GO:0005634">
    <property type="term" value="C:nucleus"/>
    <property type="evidence" value="ECO:0007669"/>
    <property type="project" value="UniProtKB-SubCell"/>
</dbReference>
<gene>
    <name evidence="11" type="ORF">AAP_04171</name>
</gene>
<evidence type="ECO:0000256" key="4">
    <source>
        <dbReference type="ARBA" id="ARBA00022490"/>
    </source>
</evidence>
<dbReference type="OrthoDB" id="1723750at2759"/>
<evidence type="ECO:0000256" key="7">
    <source>
        <dbReference type="ARBA" id="ARBA00022691"/>
    </source>
</evidence>
<sequence length="408" mass="44909">MAFSFNFASDDIEYDDVEDAVNTGVENLSINDESDGPQLFEAKSLSIDEMLSSLPSTLYYNLLNIPKLPASSGQPSSANKRDKPETITVPRREIFDIRTQLMVEADLSSNEHEDGNESLITGLEKGDLNPRIYEGGFKTWECALDLAKLLSRDELDRIGDSPGNATVVELGTGTAIPSLVLLQHLFTLPKPAETPKRVTKFVFADYNSAVLRLVTLPNILLAWAHCQKPHQQGERAEKETEQDNEAEEKEDTQPSAHKKDQDLELDVDPELVKAFQDGLRARNIQLSFISGAWSPAFVDIALSVQKDESRTDTTDDLMVLASETIYSPASLRAFSETLISLLLKRSGTSKALIAAKKVYFGIGGGVDEFLSVLKDIEGESESKLKISEKLDVEDAGVGRIVLEIESSQ</sequence>
<comment type="caution">
    <text evidence="11">The sequence shown here is derived from an EMBL/GenBank/DDBJ whole genome shotgun (WGS) entry which is preliminary data.</text>
</comment>
<evidence type="ECO:0000256" key="10">
    <source>
        <dbReference type="SAM" id="MobiDB-lite"/>
    </source>
</evidence>
<evidence type="ECO:0000313" key="12">
    <source>
        <dbReference type="Proteomes" id="UP000242877"/>
    </source>
</evidence>
<evidence type="ECO:0000256" key="2">
    <source>
        <dbReference type="ARBA" id="ARBA00004496"/>
    </source>
</evidence>
<keyword evidence="8" id="KW-0539">Nucleus</keyword>
<dbReference type="InterPro" id="IPR019410">
    <property type="entry name" value="Methyltransf_16"/>
</dbReference>
<keyword evidence="5" id="KW-0489">Methyltransferase</keyword>
<evidence type="ECO:0000256" key="9">
    <source>
        <dbReference type="ARBA" id="ARBA00038126"/>
    </source>
</evidence>
<organism evidence="11 12">
    <name type="scientific">Ascosphaera apis ARSEF 7405</name>
    <dbReference type="NCBI Taxonomy" id="392613"/>
    <lineage>
        <taxon>Eukaryota</taxon>
        <taxon>Fungi</taxon>
        <taxon>Dikarya</taxon>
        <taxon>Ascomycota</taxon>
        <taxon>Pezizomycotina</taxon>
        <taxon>Eurotiomycetes</taxon>
        <taxon>Eurotiomycetidae</taxon>
        <taxon>Onygenales</taxon>
        <taxon>Ascosphaeraceae</taxon>
        <taxon>Ascosphaera</taxon>
    </lineage>
</organism>
<accession>A0A166NG78</accession>
<name>A0A166NG78_9EURO</name>
<feature type="compositionally biased region" description="Basic and acidic residues" evidence="10">
    <location>
        <begin position="231"/>
        <end position="241"/>
    </location>
</feature>
<feature type="region of interest" description="Disordered" evidence="10">
    <location>
        <begin position="231"/>
        <end position="263"/>
    </location>
</feature>
<comment type="similarity">
    <text evidence="9">Belongs to the methyltransferase superfamily. METTL18 family.</text>
</comment>
<comment type="subcellular location">
    <subcellularLocation>
        <location evidence="2">Cytoplasm</location>
    </subcellularLocation>
    <subcellularLocation>
        <location evidence="1">Nucleus</location>
    </subcellularLocation>
</comment>
<dbReference type="VEuPathDB" id="FungiDB:AAP_04171"/>
<dbReference type="Gene3D" id="3.40.50.150">
    <property type="entry name" value="Vaccinia Virus protein VP39"/>
    <property type="match status" value="1"/>
</dbReference>
<dbReference type="GO" id="GO:0018064">
    <property type="term" value="F:protein-L-histidine N-tele-methyltransferase activity"/>
    <property type="evidence" value="ECO:0007669"/>
    <property type="project" value="UniProtKB-EC"/>
</dbReference>
<protein>
    <recommendedName>
        <fullName evidence="3">protein-histidine N-methyltransferase</fullName>
        <ecNumber evidence="3">2.1.1.85</ecNumber>
    </recommendedName>
</protein>
<keyword evidence="4" id="KW-0963">Cytoplasm</keyword>
<proteinExistence type="inferred from homology"/>
<evidence type="ECO:0000256" key="3">
    <source>
        <dbReference type="ARBA" id="ARBA00012533"/>
    </source>
</evidence>
<dbReference type="EC" id="2.1.1.85" evidence="3"/>